<gene>
    <name evidence="1" type="ORF">THF1A12_380049</name>
</gene>
<name>A0AAU9QQI8_9VIBR</name>
<dbReference type="EMBL" id="CAKMUD010000092">
    <property type="protein sequence ID" value="CAH1598869.1"/>
    <property type="molecule type" value="Genomic_DNA"/>
</dbReference>
<comment type="caution">
    <text evidence="1">The sequence shown here is derived from an EMBL/GenBank/DDBJ whole genome shotgun (WGS) entry which is preliminary data.</text>
</comment>
<evidence type="ECO:0000313" key="2">
    <source>
        <dbReference type="Proteomes" id="UP001295462"/>
    </source>
</evidence>
<organism evidence="1 2">
    <name type="scientific">Vibrio jasicida</name>
    <dbReference type="NCBI Taxonomy" id="766224"/>
    <lineage>
        <taxon>Bacteria</taxon>
        <taxon>Pseudomonadati</taxon>
        <taxon>Pseudomonadota</taxon>
        <taxon>Gammaproteobacteria</taxon>
        <taxon>Vibrionales</taxon>
        <taxon>Vibrionaceae</taxon>
        <taxon>Vibrio</taxon>
    </lineage>
</organism>
<proteinExistence type="predicted"/>
<dbReference type="Proteomes" id="UP001295462">
    <property type="component" value="Unassembled WGS sequence"/>
</dbReference>
<reference evidence="1" key="1">
    <citation type="submission" date="2022-01" db="EMBL/GenBank/DDBJ databases">
        <authorList>
            <person name="Lagorce A."/>
        </authorList>
    </citation>
    <scope>NUCLEOTIDE SEQUENCE</scope>
    <source>
        <strain evidence="1">Th15_F1_A12</strain>
    </source>
</reference>
<sequence>MSETPWQRQTYIFTTFKFHFGMKYKQESFLLPVVLRRITERFVITVWTALAVFSDLADG</sequence>
<dbReference type="AlphaFoldDB" id="A0AAU9QQI8"/>
<evidence type="ECO:0000313" key="1">
    <source>
        <dbReference type="EMBL" id="CAH1598869.1"/>
    </source>
</evidence>
<accession>A0AAU9QQI8</accession>
<protein>
    <recommendedName>
        <fullName evidence="3">DUF3265 domain-containing protein</fullName>
    </recommendedName>
</protein>
<evidence type="ECO:0008006" key="3">
    <source>
        <dbReference type="Google" id="ProtNLM"/>
    </source>
</evidence>